<evidence type="ECO:0000256" key="6">
    <source>
        <dbReference type="HAMAP-Rule" id="MF_00480"/>
    </source>
</evidence>
<dbReference type="Pfam" id="PF00177">
    <property type="entry name" value="Ribosomal_S7"/>
    <property type="match status" value="1"/>
</dbReference>
<dbReference type="SUPFAM" id="SSF47973">
    <property type="entry name" value="Ribosomal protein S7"/>
    <property type="match status" value="1"/>
</dbReference>
<dbReference type="CDD" id="cd14869">
    <property type="entry name" value="uS7_Bacteria"/>
    <property type="match status" value="1"/>
</dbReference>
<dbReference type="PIRSF" id="PIRSF002122">
    <property type="entry name" value="RPS7p_RPS7a_RPS5e_RPS7o"/>
    <property type="match status" value="1"/>
</dbReference>
<dbReference type="GO" id="GO:0015935">
    <property type="term" value="C:small ribosomal subunit"/>
    <property type="evidence" value="ECO:0007669"/>
    <property type="project" value="InterPro"/>
</dbReference>
<comment type="similarity">
    <text evidence="1 6">Belongs to the universal ribosomal protein uS7 family.</text>
</comment>
<evidence type="ECO:0000256" key="2">
    <source>
        <dbReference type="ARBA" id="ARBA00022730"/>
    </source>
</evidence>
<organism evidence="8 9">
    <name type="scientific">Candidatus Buchananbacteria bacterium RIFCSPHIGHO2_01_FULL_39_14</name>
    <dbReference type="NCBI Taxonomy" id="1797532"/>
    <lineage>
        <taxon>Bacteria</taxon>
        <taxon>Candidatus Buchananiibacteriota</taxon>
    </lineage>
</organism>
<dbReference type="Gene3D" id="1.10.455.10">
    <property type="entry name" value="Ribosomal protein S7 domain"/>
    <property type="match status" value="1"/>
</dbReference>
<keyword evidence="2 6" id="KW-0699">rRNA-binding</keyword>
<name>A0A1G1XXJ9_9BACT</name>
<dbReference type="InterPro" id="IPR005717">
    <property type="entry name" value="Ribosomal_uS7_bac/org-type"/>
</dbReference>
<dbReference type="InterPro" id="IPR036823">
    <property type="entry name" value="Ribosomal_uS7_dom_sf"/>
</dbReference>
<sequence length="155" mass="17279">MRGGKTPKRKINPDPKYRSLNIARFINQVMRAGKKSTAQSVIYGCFAIIKEKTKKDPLEIFEGAMKNVGPEVEVKSRRIGGGNYQIPVAVVGERRQALAFRWIIGAASARKGAPMAQKLADELIAAYNREGAAIKKRQDTYKMAEANRAFAHFIR</sequence>
<dbReference type="GO" id="GO:0000049">
    <property type="term" value="F:tRNA binding"/>
    <property type="evidence" value="ECO:0007669"/>
    <property type="project" value="UniProtKB-UniRule"/>
</dbReference>
<evidence type="ECO:0000313" key="8">
    <source>
        <dbReference type="EMBL" id="OGY44316.1"/>
    </source>
</evidence>
<keyword evidence="4 6" id="KW-0689">Ribosomal protein</keyword>
<evidence type="ECO:0000313" key="9">
    <source>
        <dbReference type="Proteomes" id="UP000178930"/>
    </source>
</evidence>
<accession>A0A1G1XXJ9</accession>
<dbReference type="HAMAP" id="MF_00480_B">
    <property type="entry name" value="Ribosomal_uS7_B"/>
    <property type="match status" value="1"/>
</dbReference>
<dbReference type="InterPro" id="IPR000235">
    <property type="entry name" value="Ribosomal_uS7"/>
</dbReference>
<evidence type="ECO:0000259" key="7">
    <source>
        <dbReference type="Pfam" id="PF00177"/>
    </source>
</evidence>
<evidence type="ECO:0000256" key="4">
    <source>
        <dbReference type="ARBA" id="ARBA00022980"/>
    </source>
</evidence>
<dbReference type="GO" id="GO:0003735">
    <property type="term" value="F:structural constituent of ribosome"/>
    <property type="evidence" value="ECO:0007669"/>
    <property type="project" value="InterPro"/>
</dbReference>
<proteinExistence type="inferred from homology"/>
<feature type="domain" description="Small ribosomal subunit protein uS7" evidence="7">
    <location>
        <begin position="2"/>
        <end position="148"/>
    </location>
</feature>
<dbReference type="Proteomes" id="UP000178930">
    <property type="component" value="Unassembled WGS sequence"/>
</dbReference>
<keyword evidence="3 6" id="KW-0694">RNA-binding</keyword>
<protein>
    <recommendedName>
        <fullName evidence="6">Small ribosomal subunit protein uS7</fullName>
    </recommendedName>
</protein>
<dbReference type="GO" id="GO:0019843">
    <property type="term" value="F:rRNA binding"/>
    <property type="evidence" value="ECO:0007669"/>
    <property type="project" value="UniProtKB-UniRule"/>
</dbReference>
<dbReference type="AlphaFoldDB" id="A0A1G1XXJ9"/>
<keyword evidence="5 6" id="KW-0687">Ribonucleoprotein</keyword>
<evidence type="ECO:0000256" key="5">
    <source>
        <dbReference type="ARBA" id="ARBA00023274"/>
    </source>
</evidence>
<dbReference type="NCBIfam" id="TIGR01029">
    <property type="entry name" value="rpsG_bact"/>
    <property type="match status" value="1"/>
</dbReference>
<dbReference type="FunFam" id="1.10.455.10:FF:000001">
    <property type="entry name" value="30S ribosomal protein S7"/>
    <property type="match status" value="1"/>
</dbReference>
<keyword evidence="6" id="KW-0820">tRNA-binding</keyword>
<gene>
    <name evidence="6" type="primary">rpsG</name>
    <name evidence="8" type="ORF">A2729_06050</name>
</gene>
<dbReference type="STRING" id="1797532.A2729_06050"/>
<evidence type="ECO:0000256" key="3">
    <source>
        <dbReference type="ARBA" id="ARBA00022884"/>
    </source>
</evidence>
<evidence type="ECO:0000256" key="1">
    <source>
        <dbReference type="ARBA" id="ARBA00007151"/>
    </source>
</evidence>
<reference evidence="8 9" key="1">
    <citation type="journal article" date="2016" name="Nat. Commun.">
        <title>Thousands of microbial genomes shed light on interconnected biogeochemical processes in an aquifer system.</title>
        <authorList>
            <person name="Anantharaman K."/>
            <person name="Brown C.T."/>
            <person name="Hug L.A."/>
            <person name="Sharon I."/>
            <person name="Castelle C.J."/>
            <person name="Probst A.J."/>
            <person name="Thomas B.C."/>
            <person name="Singh A."/>
            <person name="Wilkins M.J."/>
            <person name="Karaoz U."/>
            <person name="Brodie E.L."/>
            <person name="Williams K.H."/>
            <person name="Hubbard S.S."/>
            <person name="Banfield J.F."/>
        </authorList>
    </citation>
    <scope>NUCLEOTIDE SEQUENCE [LARGE SCALE GENOMIC DNA]</scope>
</reference>
<dbReference type="InterPro" id="IPR023798">
    <property type="entry name" value="Ribosomal_uS7_dom"/>
</dbReference>
<comment type="subunit">
    <text evidence="6">Part of the 30S ribosomal subunit. Contacts proteins S9 and S11.</text>
</comment>
<comment type="caution">
    <text evidence="8">The sequence shown here is derived from an EMBL/GenBank/DDBJ whole genome shotgun (WGS) entry which is preliminary data.</text>
</comment>
<comment type="function">
    <text evidence="6">One of the primary rRNA binding proteins, it binds directly to 16S rRNA where it nucleates assembly of the head domain of the 30S subunit. Is located at the subunit interface close to the decoding center, probably blocks exit of the E-site tRNA.</text>
</comment>
<dbReference type="PANTHER" id="PTHR11205">
    <property type="entry name" value="RIBOSOMAL PROTEIN S7"/>
    <property type="match status" value="1"/>
</dbReference>
<dbReference type="GO" id="GO:0006412">
    <property type="term" value="P:translation"/>
    <property type="evidence" value="ECO:0007669"/>
    <property type="project" value="UniProtKB-UniRule"/>
</dbReference>
<dbReference type="EMBL" id="MHIB01000017">
    <property type="protein sequence ID" value="OGY44316.1"/>
    <property type="molecule type" value="Genomic_DNA"/>
</dbReference>